<dbReference type="GO" id="GO:0003676">
    <property type="term" value="F:nucleic acid binding"/>
    <property type="evidence" value="ECO:0007669"/>
    <property type="project" value="InterPro"/>
</dbReference>
<dbReference type="SUPFAM" id="SSF53335">
    <property type="entry name" value="S-adenosyl-L-methionine-dependent methyltransferases"/>
    <property type="match status" value="1"/>
</dbReference>
<evidence type="ECO:0000256" key="4">
    <source>
        <dbReference type="ARBA" id="ARBA00022691"/>
    </source>
</evidence>
<evidence type="ECO:0000256" key="5">
    <source>
        <dbReference type="ARBA" id="ARBA00047942"/>
    </source>
</evidence>
<dbReference type="PANTHER" id="PTHR33841:SF1">
    <property type="entry name" value="DNA METHYLTRANSFERASE A"/>
    <property type="match status" value="1"/>
</dbReference>
<feature type="domain" description="Type ISP restriction-modification enzyme LLaBIII C-terminal specificity" evidence="7">
    <location>
        <begin position="879"/>
        <end position="1219"/>
    </location>
</feature>
<accession>A0A5S4YQ41</accession>
<dbReference type="Pfam" id="PF18135">
    <property type="entry name" value="Type_ISP_C"/>
    <property type="match status" value="1"/>
</dbReference>
<dbReference type="InterPro" id="IPR041635">
    <property type="entry name" value="Type_ISP_LLaBIII_C"/>
</dbReference>
<dbReference type="Proteomes" id="UP000324797">
    <property type="component" value="Unassembled WGS sequence"/>
</dbReference>
<evidence type="ECO:0000256" key="1">
    <source>
        <dbReference type="ARBA" id="ARBA00011900"/>
    </source>
</evidence>
<dbReference type="EMBL" id="VSTH01000051">
    <property type="protein sequence ID" value="TYO65557.1"/>
    <property type="molecule type" value="Genomic_DNA"/>
</dbReference>
<keyword evidence="9" id="KW-1185">Reference proteome</keyword>
<dbReference type="InterPro" id="IPR050953">
    <property type="entry name" value="N4_N6_ade-DNA_methylase"/>
</dbReference>
<dbReference type="Pfam" id="PF07669">
    <property type="entry name" value="Eco57I"/>
    <property type="match status" value="1"/>
</dbReference>
<sequence>MVYPPSTRRPVSLPQKRVRHVGICTTSAATQSWKSLAISSPVFAPVWKCRDGAPSTKRLCWISVAGSRSTSKTRILSAWTRPSGSSLRSSAGWNLTRVEPMPTDHRAALAMIKSFPQLIAYLRDEMGWPIARDSFEEVDDLFYDFTAEELGIDPKTAAKIESIKRLRPLSPKQPWGIFFVKFEPKNLPVVALRRILGQVALKKRPSANSAERAAWAADDLLFISNYGEGDKRQITFAHFSKAADGHDLPTLKVLGWDNLDTALHLDAVAKELTQHLSWPHDDTNVQAWRQSWRAAFNLRHHEVVATSRDLSIRLAELARAIRDRIKAALAIETEAGPLTTFMKAFQEALVHDLDSDGFADMYAQTIAYGLLSARIADPDKKTADDFAAHMRTNPFLRELMETFLKVGGRRGKAGGPGIDFDELGVSEVVELLDDANMEAVVRDFGDRNPQEDPVIHFYELFLKEYDAKKRMQRGVFYTPRPVVSYIVRSVDMLLRTEFGLVDGLADTATWGEMAKRHKDLKIPQGVSPNQDFVQILDPATGTGTFLVEVIDLIHRSLVAKWTDQGCTQKEIEAFWNEYVAKHLLPRLHGYELLMAPYAIAHLKIGLKLYETGYRFGSDERARIYLTNALEPAHDLSSRFEFAIPALAHEAKAVNEIKRNGQFTVVIGNPPYAGHSANVSKDAAGRITFIGQLIEDYKSGCPELFKPAQAKWLHDDYVKFIRFDQWLIGKAKSGVLGLITNHSYIDNPTFRGMRRDLKSLFGQLRVLDLHGSSKKKERAPSGETEENVFDIQQGVAILLATTRTEDPARSGVFHLDVWGARDTKYKWLLSSSIAATDVYWSSVPSQEPQHLFEPQDQDIKEEYEQGWRVPEIFSVNGDPAPGMVTTQDEFAIAFSKREIIEHVETLIDTRTEADARKHFRLCSQAQWNYKNAKRELRASNWRDQVTPVLYRPFDVRWTVFSRYVAVHRRERVMRHMLSGENIGLVTARSNRSPDMDHFLCSRLPTETKCGESTIQSYLLPLYLMPEDTVNGGTLDFAEGKRVNLSGGWVSEISKLIEGPLPELSFNFIYAILYSPTYRTRYAEFLKSDFPRVPLPGKVDIFLELSRLGQELVELHLLESSSLENLITTFTGPKNPEVGRVGWSNDTVWLDAPATRKGQPPMPGTIGFQGVPEAVWNFHVGGYQVCEKWLKDRKGRTLSKADIAHYQRIVVALTETIRLMKDIDEVIETHGGWPGAFQAAIMTNPQHAAMMIENAPSKEP</sequence>
<feature type="domain" description="Type II methyltransferase M.TaqI-like" evidence="6">
    <location>
        <begin position="648"/>
        <end position="756"/>
    </location>
</feature>
<dbReference type="GO" id="GO:0032259">
    <property type="term" value="P:methylation"/>
    <property type="evidence" value="ECO:0007669"/>
    <property type="project" value="UniProtKB-KW"/>
</dbReference>
<dbReference type="InterPro" id="IPR002052">
    <property type="entry name" value="DNA_methylase_N6_adenine_CS"/>
</dbReference>
<evidence type="ECO:0000259" key="7">
    <source>
        <dbReference type="Pfam" id="PF18135"/>
    </source>
</evidence>
<reference evidence="8 9" key="1">
    <citation type="submission" date="2019-08" db="EMBL/GenBank/DDBJ databases">
        <title>Bradyrhizobium hipponensis sp. nov., a rhizobium isolated from a Lupinus angustifolius root nodule in Tunisia.</title>
        <authorList>
            <person name="Off K."/>
            <person name="Rejili M."/>
            <person name="Mars M."/>
            <person name="Brachmann A."/>
            <person name="Marin M."/>
        </authorList>
    </citation>
    <scope>NUCLEOTIDE SEQUENCE [LARGE SCALE GENOMIC DNA]</scope>
    <source>
        <strain evidence="9">aSej3</strain>
    </source>
</reference>
<dbReference type="PANTHER" id="PTHR33841">
    <property type="entry name" value="DNA METHYLTRANSFERASE YEEA-RELATED"/>
    <property type="match status" value="1"/>
</dbReference>
<evidence type="ECO:0000256" key="2">
    <source>
        <dbReference type="ARBA" id="ARBA00022603"/>
    </source>
</evidence>
<dbReference type="GO" id="GO:0009007">
    <property type="term" value="F:site-specific DNA-methyltransferase (adenine-specific) activity"/>
    <property type="evidence" value="ECO:0007669"/>
    <property type="project" value="UniProtKB-EC"/>
</dbReference>
<organism evidence="8 9">
    <name type="scientific">Bradyrhizobium hipponense</name>
    <dbReference type="NCBI Taxonomy" id="2605638"/>
    <lineage>
        <taxon>Bacteria</taxon>
        <taxon>Pseudomonadati</taxon>
        <taxon>Pseudomonadota</taxon>
        <taxon>Alphaproteobacteria</taxon>
        <taxon>Hyphomicrobiales</taxon>
        <taxon>Nitrobacteraceae</taxon>
        <taxon>Bradyrhizobium</taxon>
    </lineage>
</organism>
<dbReference type="InterPro" id="IPR029063">
    <property type="entry name" value="SAM-dependent_MTases_sf"/>
</dbReference>
<dbReference type="AlphaFoldDB" id="A0A5S4YQ41"/>
<evidence type="ECO:0000256" key="3">
    <source>
        <dbReference type="ARBA" id="ARBA00022679"/>
    </source>
</evidence>
<dbReference type="GO" id="GO:0006304">
    <property type="term" value="P:DNA modification"/>
    <property type="evidence" value="ECO:0007669"/>
    <property type="project" value="InterPro"/>
</dbReference>
<dbReference type="EC" id="2.1.1.72" evidence="1"/>
<evidence type="ECO:0000313" key="9">
    <source>
        <dbReference type="Proteomes" id="UP000324797"/>
    </source>
</evidence>
<protein>
    <recommendedName>
        <fullName evidence="1">site-specific DNA-methyltransferase (adenine-specific)</fullName>
        <ecNumber evidence="1">2.1.1.72</ecNumber>
    </recommendedName>
</protein>
<dbReference type="PRINTS" id="PR00507">
    <property type="entry name" value="N12N6MTFRASE"/>
</dbReference>
<dbReference type="Gene3D" id="3.40.50.150">
    <property type="entry name" value="Vaccinia Virus protein VP39"/>
    <property type="match status" value="1"/>
</dbReference>
<evidence type="ECO:0000313" key="8">
    <source>
        <dbReference type="EMBL" id="TYO65557.1"/>
    </source>
</evidence>
<proteinExistence type="predicted"/>
<evidence type="ECO:0000259" key="6">
    <source>
        <dbReference type="Pfam" id="PF07669"/>
    </source>
</evidence>
<comment type="catalytic activity">
    <reaction evidence="5">
        <text>a 2'-deoxyadenosine in DNA + S-adenosyl-L-methionine = an N(6)-methyl-2'-deoxyadenosine in DNA + S-adenosyl-L-homocysteine + H(+)</text>
        <dbReference type="Rhea" id="RHEA:15197"/>
        <dbReference type="Rhea" id="RHEA-COMP:12418"/>
        <dbReference type="Rhea" id="RHEA-COMP:12419"/>
        <dbReference type="ChEBI" id="CHEBI:15378"/>
        <dbReference type="ChEBI" id="CHEBI:57856"/>
        <dbReference type="ChEBI" id="CHEBI:59789"/>
        <dbReference type="ChEBI" id="CHEBI:90615"/>
        <dbReference type="ChEBI" id="CHEBI:90616"/>
        <dbReference type="EC" id="2.1.1.72"/>
    </reaction>
</comment>
<keyword evidence="3" id="KW-0808">Transferase</keyword>
<gene>
    <name evidence="8" type="ORF">FXV83_16635</name>
</gene>
<dbReference type="InterPro" id="IPR011639">
    <property type="entry name" value="MethylTrfase_TaqI-like_dom"/>
</dbReference>
<keyword evidence="2 8" id="KW-0489">Methyltransferase</keyword>
<comment type="caution">
    <text evidence="8">The sequence shown here is derived from an EMBL/GenBank/DDBJ whole genome shotgun (WGS) entry which is preliminary data.</text>
</comment>
<keyword evidence="4" id="KW-0949">S-adenosyl-L-methionine</keyword>
<name>A0A5S4YQ41_9BRAD</name>
<dbReference type="PROSITE" id="PS00092">
    <property type="entry name" value="N6_MTASE"/>
    <property type="match status" value="1"/>
</dbReference>